<proteinExistence type="predicted"/>
<dbReference type="InterPro" id="IPR021398">
    <property type="entry name" value="DUF3037"/>
</dbReference>
<dbReference type="RefSeq" id="WP_219766670.1">
    <property type="nucleotide sequence ID" value="NZ_JAHYBZ010000015.1"/>
</dbReference>
<name>A0ABS7AHZ5_9PROT</name>
<keyword evidence="2" id="KW-1185">Reference proteome</keyword>
<sequence length="287" mass="32095">MTEQRPYTYTVLRYVHDARAGEMLNVGIVLHVAAEHRLLVKTRHTHGRLKDAFPDLDGEAFRGAMRAVERAIRAVAEDVAATTLLSGQGDAASYARKAMAADDSALQWSSVGSGLTNDAEATLERLFERLVRRNDDRTVRRRVDEEVWRPVREKLAERNVQVPFEPKVIAGSLDSITFEHAWKNGSWHVYEPVSLDLADRDGIMAKTHRWLGHLAAVQDGAQDPLKLHFILGAPQDPALEPAYRRAVALFRQAALDPEVLEEGDVDALVARIEDEVRAHHDEVGGRH</sequence>
<dbReference type="EMBL" id="JAHYBZ010000015">
    <property type="protein sequence ID" value="MBW6401798.1"/>
    <property type="molecule type" value="Genomic_DNA"/>
</dbReference>
<dbReference type="Pfam" id="PF11236">
    <property type="entry name" value="DUF3037"/>
    <property type="match status" value="1"/>
</dbReference>
<dbReference type="Proteomes" id="UP001196565">
    <property type="component" value="Unassembled WGS sequence"/>
</dbReference>
<protein>
    <submittedName>
        <fullName evidence="1">DUF3037 domain-containing protein</fullName>
    </submittedName>
</protein>
<evidence type="ECO:0000313" key="1">
    <source>
        <dbReference type="EMBL" id="MBW6401798.1"/>
    </source>
</evidence>
<accession>A0ABS7AHZ5</accession>
<gene>
    <name evidence="1" type="ORF">KPL78_28380</name>
</gene>
<comment type="caution">
    <text evidence="1">The sequence shown here is derived from an EMBL/GenBank/DDBJ whole genome shotgun (WGS) entry which is preliminary data.</text>
</comment>
<reference evidence="1 2" key="1">
    <citation type="submission" date="2021-07" db="EMBL/GenBank/DDBJ databases">
        <authorList>
            <person name="So Y."/>
        </authorList>
    </citation>
    <scope>NUCLEOTIDE SEQUENCE [LARGE SCALE GENOMIC DNA]</scope>
    <source>
        <strain evidence="1 2">HJA6</strain>
    </source>
</reference>
<evidence type="ECO:0000313" key="2">
    <source>
        <dbReference type="Proteomes" id="UP001196565"/>
    </source>
</evidence>
<organism evidence="1 2">
    <name type="scientific">Roseomonas alba</name>
    <dbReference type="NCBI Taxonomy" id="2846776"/>
    <lineage>
        <taxon>Bacteria</taxon>
        <taxon>Pseudomonadati</taxon>
        <taxon>Pseudomonadota</taxon>
        <taxon>Alphaproteobacteria</taxon>
        <taxon>Acetobacterales</taxon>
        <taxon>Roseomonadaceae</taxon>
        <taxon>Roseomonas</taxon>
    </lineage>
</organism>